<dbReference type="InterPro" id="IPR050982">
    <property type="entry name" value="Auxin_biosynth/cation_transpt"/>
</dbReference>
<accession>A0A2V5H8Y5</accession>
<gene>
    <name evidence="2" type="ORF">BO99DRAFT_387161</name>
</gene>
<evidence type="ECO:0000256" key="1">
    <source>
        <dbReference type="ARBA" id="ARBA00023002"/>
    </source>
</evidence>
<keyword evidence="3" id="KW-1185">Reference proteome</keyword>
<dbReference type="EMBL" id="KZ825147">
    <property type="protein sequence ID" value="PYI18174.1"/>
    <property type="molecule type" value="Genomic_DNA"/>
</dbReference>
<dbReference type="AlphaFoldDB" id="A0A2V5H8Y5"/>
<dbReference type="GO" id="GO:0004497">
    <property type="term" value="F:monooxygenase activity"/>
    <property type="evidence" value="ECO:0007669"/>
    <property type="project" value="TreeGrafter"/>
</dbReference>
<dbReference type="Pfam" id="PF13738">
    <property type="entry name" value="Pyr_redox_3"/>
    <property type="match status" value="1"/>
</dbReference>
<evidence type="ECO:0000313" key="3">
    <source>
        <dbReference type="Proteomes" id="UP000249829"/>
    </source>
</evidence>
<dbReference type="OMA" id="SFCDLPY"/>
<keyword evidence="1" id="KW-0560">Oxidoreductase</keyword>
<dbReference type="InterPro" id="IPR036188">
    <property type="entry name" value="FAD/NAD-bd_sf"/>
</dbReference>
<proteinExistence type="predicted"/>
<dbReference type="PANTHER" id="PTHR43539">
    <property type="entry name" value="FLAVIN-BINDING MONOOXYGENASE-LIKE PROTEIN (AFU_ORTHOLOGUE AFUA_4G09220)"/>
    <property type="match status" value="1"/>
</dbReference>
<dbReference type="GO" id="GO:0050660">
    <property type="term" value="F:flavin adenine dinucleotide binding"/>
    <property type="evidence" value="ECO:0007669"/>
    <property type="project" value="TreeGrafter"/>
</dbReference>
<evidence type="ECO:0000313" key="2">
    <source>
        <dbReference type="EMBL" id="PYI18174.1"/>
    </source>
</evidence>
<dbReference type="Proteomes" id="UP000249829">
    <property type="component" value="Unassembled WGS sequence"/>
</dbReference>
<protein>
    <submittedName>
        <fullName evidence="2">FAD/NAD(P)-binding domain-containing protein</fullName>
    </submittedName>
</protein>
<name>A0A2V5H8Y5_ASPV1</name>
<organism evidence="2 3">
    <name type="scientific">Aspergillus violaceofuscus (strain CBS 115571)</name>
    <dbReference type="NCBI Taxonomy" id="1450538"/>
    <lineage>
        <taxon>Eukaryota</taxon>
        <taxon>Fungi</taxon>
        <taxon>Dikarya</taxon>
        <taxon>Ascomycota</taxon>
        <taxon>Pezizomycotina</taxon>
        <taxon>Eurotiomycetes</taxon>
        <taxon>Eurotiomycetidae</taxon>
        <taxon>Eurotiales</taxon>
        <taxon>Aspergillaceae</taxon>
        <taxon>Aspergillus</taxon>
    </lineage>
</organism>
<reference evidence="2 3" key="1">
    <citation type="submission" date="2018-02" db="EMBL/GenBank/DDBJ databases">
        <title>The genomes of Aspergillus section Nigri reveals drivers in fungal speciation.</title>
        <authorList>
            <consortium name="DOE Joint Genome Institute"/>
            <person name="Vesth T.C."/>
            <person name="Nybo J."/>
            <person name="Theobald S."/>
            <person name="Brandl J."/>
            <person name="Frisvad J.C."/>
            <person name="Nielsen K.F."/>
            <person name="Lyhne E.K."/>
            <person name="Kogle M.E."/>
            <person name="Kuo A."/>
            <person name="Riley R."/>
            <person name="Clum A."/>
            <person name="Nolan M."/>
            <person name="Lipzen A."/>
            <person name="Salamov A."/>
            <person name="Henrissat B."/>
            <person name="Wiebenga A."/>
            <person name="De vries R.P."/>
            <person name="Grigoriev I.V."/>
            <person name="Mortensen U.H."/>
            <person name="Andersen M.R."/>
            <person name="Baker S.E."/>
        </authorList>
    </citation>
    <scope>NUCLEOTIDE SEQUENCE [LARGE SCALE GENOMIC DNA]</scope>
    <source>
        <strain evidence="2 3">CBS 115571</strain>
    </source>
</reference>
<sequence length="657" mass="71365">MATVSHSSHAPARAAEYPSQADLRKMMAQQPLPALEPNLIDPGTMTGDEPAVQAHAVLDQLNTALSSKNVEALKACFYTSQAYWKDQLALTYHLRTFNTPDFIAAAMLETAPLRGLGDVSVDGGAVFIPATPTLQFIDCGISFRTSFPAAIGKGKVVLLPVQTVEKTIEWKIWVLSTMLESLDLHPEDQGLLQGSSKEYPDPERFETDVFIIGGGNAAAALAARLKTLGVESVMAERNSHVGDNWARRYDCMRFHIPTSFCDFPFMPYGPELQSPHLLSRDDLAEQVRRYVATFQLNIITSAQIQSTQYNQATQQWQIQIQTPIGRRTAIAKHLVLAAGIASQQPYVPSIPNKDAYQGINIHSTQYQNARKLVDQGAKSVLVIGSANTAFDILEDCHAAGLQATMNVRSPTYIVPIEYLLDKRSLGAYDLGVEAADRLFLSLPAVIDSQLGDGLMKLFSSLEPNRYDALAATGFPVRDSSHVESVLMHNLLERAGGHYVDVGGTKLLAEGKAGVKANVEPTAYTATGLTFSDGSSLDADAVVWCTGFADRDVRDTTATLLGGGARAASGTGDDDLANAGGESILGPEEIAARVDATWGVDAEGEIRGMWKRHRQLDNFWIMGGFTQQHRWHSRTLALQIKAALEGVLPPAYRDTPRV</sequence>
<dbReference type="Gene3D" id="3.50.50.60">
    <property type="entry name" value="FAD/NAD(P)-binding domain"/>
    <property type="match status" value="2"/>
</dbReference>
<dbReference type="SUPFAM" id="SSF51905">
    <property type="entry name" value="FAD/NAD(P)-binding domain"/>
    <property type="match status" value="2"/>
</dbReference>
<dbReference type="PANTHER" id="PTHR43539:SF68">
    <property type="entry name" value="FLAVIN-BINDING MONOOXYGENASE-LIKE PROTEIN (AFU_ORTHOLOGUE AFUA_4G09220)"/>
    <property type="match status" value="1"/>
</dbReference>